<organism evidence="1">
    <name type="scientific">Rhizophora mucronata</name>
    <name type="common">Asiatic mangrove</name>
    <dbReference type="NCBI Taxonomy" id="61149"/>
    <lineage>
        <taxon>Eukaryota</taxon>
        <taxon>Viridiplantae</taxon>
        <taxon>Streptophyta</taxon>
        <taxon>Embryophyta</taxon>
        <taxon>Tracheophyta</taxon>
        <taxon>Spermatophyta</taxon>
        <taxon>Magnoliopsida</taxon>
        <taxon>eudicotyledons</taxon>
        <taxon>Gunneridae</taxon>
        <taxon>Pentapetalae</taxon>
        <taxon>rosids</taxon>
        <taxon>fabids</taxon>
        <taxon>Malpighiales</taxon>
        <taxon>Rhizophoraceae</taxon>
        <taxon>Rhizophora</taxon>
    </lineage>
</organism>
<dbReference type="AlphaFoldDB" id="A0A2P2JSG2"/>
<name>A0A2P2JSG2_RHIMU</name>
<reference evidence="1" key="1">
    <citation type="submission" date="2018-02" db="EMBL/GenBank/DDBJ databases">
        <title>Rhizophora mucronata_Transcriptome.</title>
        <authorList>
            <person name="Meera S.P."/>
            <person name="Sreeshan A."/>
            <person name="Augustine A."/>
        </authorList>
    </citation>
    <scope>NUCLEOTIDE SEQUENCE</scope>
    <source>
        <tissue evidence="1">Leaf</tissue>
    </source>
</reference>
<dbReference type="EMBL" id="GGEC01015932">
    <property type="protein sequence ID" value="MBW96415.1"/>
    <property type="molecule type" value="Transcribed_RNA"/>
</dbReference>
<evidence type="ECO:0000313" key="1">
    <source>
        <dbReference type="EMBL" id="MBW96414.1"/>
    </source>
</evidence>
<protein>
    <submittedName>
        <fullName evidence="1">Protein FAR1-RELATED SEQUENCE 6-like</fullName>
    </submittedName>
</protein>
<proteinExistence type="predicted"/>
<sequence>MCLDGFSSQGSFKDRWQMPPAAVSNYLKLN</sequence>
<dbReference type="EMBL" id="GGEC01015931">
    <property type="protein sequence ID" value="MBW96414.1"/>
    <property type="molecule type" value="Transcribed_RNA"/>
</dbReference>
<accession>A0A2P2JSG2</accession>